<proteinExistence type="predicted"/>
<sequence>MAKCLLNQKELQEALNNISKFESEAFSPSESPSNDSDEMSTDEEEEALVEVDATPAITSVLWKEPHNTFESRLTAPDERKEVVTVDANRSAREIDIFLKLFRTNERIRLIENHKNERLNMN</sequence>
<evidence type="ECO:0000256" key="1">
    <source>
        <dbReference type="SAM" id="MobiDB-lite"/>
    </source>
</evidence>
<protein>
    <submittedName>
        <fullName evidence="2">Uncharacterized protein</fullName>
    </submittedName>
</protein>
<name>A0AAW1N2F9_POPJA</name>
<feature type="region of interest" description="Disordered" evidence="1">
    <location>
        <begin position="20"/>
        <end position="48"/>
    </location>
</feature>
<comment type="caution">
    <text evidence="2">The sequence shown here is derived from an EMBL/GenBank/DDBJ whole genome shotgun (WGS) entry which is preliminary data.</text>
</comment>
<organism evidence="2 3">
    <name type="scientific">Popillia japonica</name>
    <name type="common">Japanese beetle</name>
    <dbReference type="NCBI Taxonomy" id="7064"/>
    <lineage>
        <taxon>Eukaryota</taxon>
        <taxon>Metazoa</taxon>
        <taxon>Ecdysozoa</taxon>
        <taxon>Arthropoda</taxon>
        <taxon>Hexapoda</taxon>
        <taxon>Insecta</taxon>
        <taxon>Pterygota</taxon>
        <taxon>Neoptera</taxon>
        <taxon>Endopterygota</taxon>
        <taxon>Coleoptera</taxon>
        <taxon>Polyphaga</taxon>
        <taxon>Scarabaeiformia</taxon>
        <taxon>Scarabaeidae</taxon>
        <taxon>Rutelinae</taxon>
        <taxon>Popillia</taxon>
    </lineage>
</organism>
<evidence type="ECO:0000313" key="2">
    <source>
        <dbReference type="EMBL" id="KAK9753468.1"/>
    </source>
</evidence>
<gene>
    <name evidence="2" type="ORF">QE152_g2010</name>
</gene>
<reference evidence="2 3" key="1">
    <citation type="journal article" date="2024" name="BMC Genomics">
        <title>De novo assembly and annotation of Popillia japonica's genome with initial clues to its potential as an invasive pest.</title>
        <authorList>
            <person name="Cucini C."/>
            <person name="Boschi S."/>
            <person name="Funari R."/>
            <person name="Cardaioli E."/>
            <person name="Iannotti N."/>
            <person name="Marturano G."/>
            <person name="Paoli F."/>
            <person name="Bruttini M."/>
            <person name="Carapelli A."/>
            <person name="Frati F."/>
            <person name="Nardi F."/>
        </authorList>
    </citation>
    <scope>NUCLEOTIDE SEQUENCE [LARGE SCALE GENOMIC DNA]</scope>
    <source>
        <strain evidence="2">DMR45628</strain>
    </source>
</reference>
<keyword evidence="3" id="KW-1185">Reference proteome</keyword>
<dbReference type="EMBL" id="JASPKY010000013">
    <property type="protein sequence ID" value="KAK9753468.1"/>
    <property type="molecule type" value="Genomic_DNA"/>
</dbReference>
<dbReference type="Proteomes" id="UP001458880">
    <property type="component" value="Unassembled WGS sequence"/>
</dbReference>
<dbReference type="AlphaFoldDB" id="A0AAW1N2F9"/>
<accession>A0AAW1N2F9</accession>
<evidence type="ECO:0000313" key="3">
    <source>
        <dbReference type="Proteomes" id="UP001458880"/>
    </source>
</evidence>
<feature type="compositionally biased region" description="Acidic residues" evidence="1">
    <location>
        <begin position="35"/>
        <end position="48"/>
    </location>
</feature>
<feature type="compositionally biased region" description="Low complexity" evidence="1">
    <location>
        <begin position="24"/>
        <end position="34"/>
    </location>
</feature>